<dbReference type="InterPro" id="IPR001789">
    <property type="entry name" value="Sig_transdc_resp-reg_receiver"/>
</dbReference>
<gene>
    <name evidence="3" type="primary">rssB</name>
    <name evidence="3" type="ORF">SCABRO_02750</name>
</gene>
<dbReference type="GO" id="GO:0000160">
    <property type="term" value="P:phosphorelay signal transduction system"/>
    <property type="evidence" value="ECO:0007669"/>
    <property type="project" value="InterPro"/>
</dbReference>
<dbReference type="Pfam" id="PF00072">
    <property type="entry name" value="Response_reg"/>
    <property type="match status" value="1"/>
</dbReference>
<feature type="modified residue" description="4-aspartylphosphate" evidence="1">
    <location>
        <position position="50"/>
    </location>
</feature>
<comment type="caution">
    <text evidence="3">The sequence shown here is derived from an EMBL/GenBank/DDBJ whole genome shotgun (WGS) entry which is preliminary data.</text>
</comment>
<evidence type="ECO:0000259" key="2">
    <source>
        <dbReference type="PROSITE" id="PS50110"/>
    </source>
</evidence>
<evidence type="ECO:0000256" key="1">
    <source>
        <dbReference type="PROSITE-ProRule" id="PRU00169"/>
    </source>
</evidence>
<dbReference type="eggNOG" id="COG0784">
    <property type="taxonomic scope" value="Bacteria"/>
</dbReference>
<protein>
    <submittedName>
        <fullName evidence="3">Regulator of RpoS</fullName>
    </submittedName>
</protein>
<reference evidence="3 4" key="1">
    <citation type="submission" date="2014-10" db="EMBL/GenBank/DDBJ databases">
        <title>Draft genome of anammox bacterium scalindua brodae, obtained using differential coverage binning of sequence data from two enrichment reactors.</title>
        <authorList>
            <person name="Speth D.R."/>
            <person name="Russ L."/>
            <person name="Kartal B."/>
            <person name="Op den Camp H.J."/>
            <person name="Dutilh B.E."/>
            <person name="Jetten M.S."/>
        </authorList>
    </citation>
    <scope>NUCLEOTIDE SEQUENCE [LARGE SCALE GENOMIC DNA]</scope>
    <source>
        <strain evidence="3">RU1</strain>
    </source>
</reference>
<dbReference type="Proteomes" id="UP000030652">
    <property type="component" value="Unassembled WGS sequence"/>
</dbReference>
<keyword evidence="1" id="KW-0597">Phosphoprotein</keyword>
<feature type="domain" description="Response regulatory" evidence="2">
    <location>
        <begin position="1"/>
        <end position="64"/>
    </location>
</feature>
<name>A0A0B0ELF9_9BACT</name>
<dbReference type="EMBL" id="JRYO01000193">
    <property type="protein sequence ID" value="KHE91540.1"/>
    <property type="molecule type" value="Genomic_DNA"/>
</dbReference>
<organism evidence="3 4">
    <name type="scientific">Candidatus Scalindua brodae</name>
    <dbReference type="NCBI Taxonomy" id="237368"/>
    <lineage>
        <taxon>Bacteria</taxon>
        <taxon>Pseudomonadati</taxon>
        <taxon>Planctomycetota</taxon>
        <taxon>Candidatus Brocadiia</taxon>
        <taxon>Candidatus Brocadiales</taxon>
        <taxon>Candidatus Scalinduaceae</taxon>
        <taxon>Candidatus Scalindua</taxon>
    </lineage>
</organism>
<dbReference type="SUPFAM" id="SSF52172">
    <property type="entry name" value="CheY-like"/>
    <property type="match status" value="1"/>
</dbReference>
<dbReference type="InterPro" id="IPR011006">
    <property type="entry name" value="CheY-like_superfamily"/>
</dbReference>
<sequence>MVVEDEILTARSLQAYLETLGYDVTSIMSSGEQAIQNVEDEGCPDLVLVDISLQGKIDGIEMAG</sequence>
<dbReference type="PROSITE" id="PS50110">
    <property type="entry name" value="RESPONSE_REGULATORY"/>
    <property type="match status" value="1"/>
</dbReference>
<accession>A0A0B0ELF9</accession>
<dbReference type="Gene3D" id="3.40.50.2300">
    <property type="match status" value="1"/>
</dbReference>
<evidence type="ECO:0000313" key="3">
    <source>
        <dbReference type="EMBL" id="KHE91540.1"/>
    </source>
</evidence>
<evidence type="ECO:0000313" key="4">
    <source>
        <dbReference type="Proteomes" id="UP000030652"/>
    </source>
</evidence>
<proteinExistence type="predicted"/>
<dbReference type="AlphaFoldDB" id="A0A0B0ELF9"/>